<proteinExistence type="predicted"/>
<reference evidence="1 2" key="1">
    <citation type="submission" date="2019-05" db="EMBL/GenBank/DDBJ databases">
        <title>Another draft genome of Portunus trituberculatus and its Hox gene families provides insights of decapod evolution.</title>
        <authorList>
            <person name="Jeong J.-H."/>
            <person name="Song I."/>
            <person name="Kim S."/>
            <person name="Choi T."/>
            <person name="Kim D."/>
            <person name="Ryu S."/>
            <person name="Kim W."/>
        </authorList>
    </citation>
    <scope>NUCLEOTIDE SEQUENCE [LARGE SCALE GENOMIC DNA]</scope>
    <source>
        <tissue evidence="1">Muscle</tissue>
    </source>
</reference>
<evidence type="ECO:0000313" key="1">
    <source>
        <dbReference type="EMBL" id="MPC58734.1"/>
    </source>
</evidence>
<sequence length="106" mass="12232">MVLCEAQPHLHHPSFLFLPPPSSSSFCSYSFLSDLLLLHSSYISVSSFTLYCLTPQSTSGSPCPLLHQPFWSPRYEDTTVFEMMERNGLNQHSIYQMKSMETLYRF</sequence>
<organism evidence="1 2">
    <name type="scientific">Portunus trituberculatus</name>
    <name type="common">Swimming crab</name>
    <name type="synonym">Neptunus trituberculatus</name>
    <dbReference type="NCBI Taxonomy" id="210409"/>
    <lineage>
        <taxon>Eukaryota</taxon>
        <taxon>Metazoa</taxon>
        <taxon>Ecdysozoa</taxon>
        <taxon>Arthropoda</taxon>
        <taxon>Crustacea</taxon>
        <taxon>Multicrustacea</taxon>
        <taxon>Malacostraca</taxon>
        <taxon>Eumalacostraca</taxon>
        <taxon>Eucarida</taxon>
        <taxon>Decapoda</taxon>
        <taxon>Pleocyemata</taxon>
        <taxon>Brachyura</taxon>
        <taxon>Eubrachyura</taxon>
        <taxon>Portunoidea</taxon>
        <taxon>Portunidae</taxon>
        <taxon>Portuninae</taxon>
        <taxon>Portunus</taxon>
    </lineage>
</organism>
<dbReference type="Proteomes" id="UP000324222">
    <property type="component" value="Unassembled WGS sequence"/>
</dbReference>
<dbReference type="EMBL" id="VSRR010015952">
    <property type="protein sequence ID" value="MPC58734.1"/>
    <property type="molecule type" value="Genomic_DNA"/>
</dbReference>
<dbReference type="AlphaFoldDB" id="A0A5B7GQ66"/>
<gene>
    <name evidence="1" type="ORF">E2C01_052744</name>
</gene>
<name>A0A5B7GQ66_PORTR</name>
<evidence type="ECO:0000313" key="2">
    <source>
        <dbReference type="Proteomes" id="UP000324222"/>
    </source>
</evidence>
<protein>
    <submittedName>
        <fullName evidence="1">Uncharacterized protein</fullName>
    </submittedName>
</protein>
<comment type="caution">
    <text evidence="1">The sequence shown here is derived from an EMBL/GenBank/DDBJ whole genome shotgun (WGS) entry which is preliminary data.</text>
</comment>
<keyword evidence="2" id="KW-1185">Reference proteome</keyword>
<accession>A0A5B7GQ66</accession>